<dbReference type="InterPro" id="IPR032489">
    <property type="entry name" value="DUF5048"/>
</dbReference>
<proteinExistence type="predicted"/>
<feature type="domain" description="DUF5048" evidence="1">
    <location>
        <begin position="413"/>
        <end position="519"/>
    </location>
</feature>
<dbReference type="EMBL" id="BK015488">
    <property type="protein sequence ID" value="DAE09448.1"/>
    <property type="molecule type" value="Genomic_DNA"/>
</dbReference>
<dbReference type="Pfam" id="PF16467">
    <property type="entry name" value="DUF5048"/>
    <property type="match status" value="1"/>
</dbReference>
<reference evidence="2" key="1">
    <citation type="journal article" date="2021" name="Proc. Natl. Acad. Sci. U.S.A.">
        <title>A Catalog of Tens of Thousands of Viruses from Human Metagenomes Reveals Hidden Associations with Chronic Diseases.</title>
        <authorList>
            <person name="Tisza M.J."/>
            <person name="Buck C.B."/>
        </authorList>
    </citation>
    <scope>NUCLEOTIDE SEQUENCE</scope>
    <source>
        <strain evidence="2">Ct96x5</strain>
    </source>
</reference>
<organism evidence="2">
    <name type="scientific">Siphoviridae sp. ct96x5</name>
    <dbReference type="NCBI Taxonomy" id="2825367"/>
    <lineage>
        <taxon>Viruses</taxon>
        <taxon>Duplodnaviria</taxon>
        <taxon>Heunggongvirae</taxon>
        <taxon>Uroviricota</taxon>
        <taxon>Caudoviricetes</taxon>
    </lineage>
</organism>
<name>A0A8S5PRP1_9CAUD</name>
<evidence type="ECO:0000259" key="1">
    <source>
        <dbReference type="Pfam" id="PF16467"/>
    </source>
</evidence>
<protein>
    <recommendedName>
        <fullName evidence="1">DUF5048 domain-containing protein</fullName>
    </recommendedName>
</protein>
<sequence length="525" mass="59919">MSYTPTQDDIALLRQRTKELYTRINLLNKEFKTIDSLEGVVTDGSYTVSSSSDIRRTFTCNAVMDPKSNISAYNVYDWLNKYLRIFIGIKDIRTQEIHWYGLGLYIITQHGFKYDSSSHTLSLSCSDLVGLLNDTTAGQLTGLATEIKTGRDIRQSIIETLKLMNINKYMVDYWVRTVPYDLEFGTGATVWTILTTLRDLYYPFEMFFDDDTFVCREMPSCKDDPVVLNHEIIDPLVVSENVAIDETEVRNCTEVWGASVESDWYSANVSFSENNYTLTYDDSLTDFEVKSGKKFSFVVPEMNNEGCTVTIQQGGNSYGPFVIYEGTDKNGNDIPVSAGRMYKGKYYVIKCYKDEAKNLRMQFLGQSQVHAMVILSDKPLTGDALEQAKKDEACDVLEYVSTNDPSDTTGMYESPFSIEKIGRRNRIYSGGDYDNIYTDDLALQRAEYENWKSCRLTDAISVEMIMIPWLDVNKKVGYTVRSGRVGEKHEPAEYIVKEISMSLGTGTMSVSMQRFYPYYPYIIKK</sequence>
<accession>A0A8S5PRP1</accession>
<evidence type="ECO:0000313" key="2">
    <source>
        <dbReference type="EMBL" id="DAE09448.1"/>
    </source>
</evidence>